<dbReference type="PROSITE" id="PS51186">
    <property type="entry name" value="GNAT"/>
    <property type="match status" value="1"/>
</dbReference>
<feature type="transmembrane region" description="Helical" evidence="1">
    <location>
        <begin position="105"/>
        <end position="127"/>
    </location>
</feature>
<dbReference type="SUPFAM" id="SSF55729">
    <property type="entry name" value="Acyl-CoA N-acyltransferases (Nat)"/>
    <property type="match status" value="1"/>
</dbReference>
<evidence type="ECO:0000256" key="1">
    <source>
        <dbReference type="SAM" id="Phobius"/>
    </source>
</evidence>
<dbReference type="RefSeq" id="WP_272436906.1">
    <property type="nucleotide sequence ID" value="NZ_JAMQKB010000011.1"/>
</dbReference>
<protein>
    <submittedName>
        <fullName evidence="3">GNAT family N-acetyltransferase</fullName>
    </submittedName>
</protein>
<dbReference type="CDD" id="cd04301">
    <property type="entry name" value="NAT_SF"/>
    <property type="match status" value="1"/>
</dbReference>
<evidence type="ECO:0000259" key="2">
    <source>
        <dbReference type="PROSITE" id="PS51186"/>
    </source>
</evidence>
<reference evidence="3" key="1">
    <citation type="submission" date="2022-06" db="EMBL/GenBank/DDBJ databases">
        <title>Aquibacillus sp. a new bacterium isolated from soil saline samples.</title>
        <authorList>
            <person name="Galisteo C."/>
            <person name="De La Haba R."/>
            <person name="Sanchez-Porro C."/>
            <person name="Ventosa A."/>
        </authorList>
    </citation>
    <scope>NUCLEOTIDE SEQUENCE</scope>
    <source>
        <strain evidence="3">3ASR75-11</strain>
    </source>
</reference>
<dbReference type="GO" id="GO:0016747">
    <property type="term" value="F:acyltransferase activity, transferring groups other than amino-acyl groups"/>
    <property type="evidence" value="ECO:0007669"/>
    <property type="project" value="InterPro"/>
</dbReference>
<keyword evidence="4" id="KW-1185">Reference proteome</keyword>
<dbReference type="Gene3D" id="3.40.630.30">
    <property type="match status" value="1"/>
</dbReference>
<keyword evidence="1" id="KW-0472">Membrane</keyword>
<comment type="caution">
    <text evidence="3">The sequence shown here is derived from an EMBL/GenBank/DDBJ whole genome shotgun (WGS) entry which is preliminary data.</text>
</comment>
<accession>A0A9X3WTB3</accession>
<keyword evidence="1" id="KW-0812">Transmembrane</keyword>
<gene>
    <name evidence="3" type="ORF">NC797_11340</name>
</gene>
<dbReference type="AlphaFoldDB" id="A0A9X3WTB3"/>
<sequence>MYIRITKIEDLQRLLYILNAVTLDLQQKGINQWDYPWDEDDIFNQIRNHYSYVLLLDEKIIGTFCINNIENINGLSVEVGSKYLSQIAILPKYQGRNFGSKITEYACSLAVFVNIVVAFYCFSFLFFNPSSDKATALRLLA</sequence>
<dbReference type="EMBL" id="JAMQKB010000011">
    <property type="protein sequence ID" value="MDC3425100.1"/>
    <property type="molecule type" value="Genomic_DNA"/>
</dbReference>
<dbReference type="Pfam" id="PF00583">
    <property type="entry name" value="Acetyltransf_1"/>
    <property type="match status" value="1"/>
</dbReference>
<evidence type="ECO:0000313" key="3">
    <source>
        <dbReference type="EMBL" id="MDC3425100.1"/>
    </source>
</evidence>
<dbReference type="Proteomes" id="UP001145050">
    <property type="component" value="Unassembled WGS sequence"/>
</dbReference>
<evidence type="ECO:0000313" key="4">
    <source>
        <dbReference type="Proteomes" id="UP001145050"/>
    </source>
</evidence>
<organism evidence="3 4">
    <name type="scientific">Terrihalobacillus insolitus</name>
    <dbReference type="NCBI Taxonomy" id="2950438"/>
    <lineage>
        <taxon>Bacteria</taxon>
        <taxon>Bacillati</taxon>
        <taxon>Bacillota</taxon>
        <taxon>Bacilli</taxon>
        <taxon>Bacillales</taxon>
        <taxon>Bacillaceae</taxon>
        <taxon>Terrihalobacillus</taxon>
    </lineage>
</organism>
<dbReference type="InterPro" id="IPR000182">
    <property type="entry name" value="GNAT_dom"/>
</dbReference>
<dbReference type="InterPro" id="IPR016181">
    <property type="entry name" value="Acyl_CoA_acyltransferase"/>
</dbReference>
<feature type="domain" description="N-acetyltransferase" evidence="2">
    <location>
        <begin position="1"/>
        <end position="141"/>
    </location>
</feature>
<name>A0A9X3WTB3_9BACI</name>
<proteinExistence type="predicted"/>
<keyword evidence="1" id="KW-1133">Transmembrane helix</keyword>